<keyword evidence="3 8" id="KW-0812">Transmembrane</keyword>
<evidence type="ECO:0000259" key="9">
    <source>
        <dbReference type="PROSITE" id="PS50928"/>
    </source>
</evidence>
<dbReference type="PROSITE" id="PS50928">
    <property type="entry name" value="ABC_TM1"/>
    <property type="match status" value="1"/>
</dbReference>
<dbReference type="InterPro" id="IPR051204">
    <property type="entry name" value="ABC_transp_perm/SBD"/>
</dbReference>
<dbReference type="InterPro" id="IPR035906">
    <property type="entry name" value="MetI-like_sf"/>
</dbReference>
<dbReference type="Pfam" id="PF00528">
    <property type="entry name" value="BPD_transp_1"/>
    <property type="match status" value="1"/>
</dbReference>
<comment type="similarity">
    <text evidence="8">Belongs to the binding-protein-dependent transport system permease family.</text>
</comment>
<proteinExistence type="inferred from homology"/>
<evidence type="ECO:0000256" key="7">
    <source>
        <dbReference type="ARBA" id="ARBA00035652"/>
    </source>
</evidence>
<name>A0A2T4DIS5_9BACT</name>
<dbReference type="SUPFAM" id="SSF53850">
    <property type="entry name" value="Periplasmic binding protein-like II"/>
    <property type="match status" value="2"/>
</dbReference>
<feature type="domain" description="ABC transmembrane type-1" evidence="9">
    <location>
        <begin position="19"/>
        <end position="198"/>
    </location>
</feature>
<sequence>MSNLWSFLVENKQEILKQLLEHIELTFISLFFAAVFGISIGMFIASKRKFAQSFIGLVNVIQTIPSIALLGFLLPLFGIGIVPAIIALFLYALLPIVRNTYTGLVEVEPAVKEAAVAMGMTKKQILLKVELPLSLPYIMAGIRTASVINVGVATLSAFIAAGGLGKFILQGIQLNNTQMILAGAIPASLLALSIDAILGIIQRSSINVIKWVMIGFTGVLLMCFGWRAVNNIDFDKNNDDGRLLGGFPSEFIYREDGLKGLFAHYDFKIDYVEMEIGLMYKALAEKQVDIVSGFSTDGRIKSYNLKVLDDDQNYFPPYQAAPMVRREALRKYPQLQLALERLADKIDNRAMMEMNYQVDEGKQSPKDVAYEFLKSNNLLAESSNENSRRGVIKIGSKAFTENYILAHIFQLMIESHTNLSVEMNLGFGGTKLLMDAMKNNEIDLYPEYTGTALMLLLDTKSSQVQQLLSNPEEVFDFVNKESTEQFGFSWLPPLGFNNTFAMLMRQEQAERLGLESMSDLAGEVR</sequence>
<keyword evidence="5 8" id="KW-0472">Membrane</keyword>
<dbReference type="Gene3D" id="1.10.3720.10">
    <property type="entry name" value="MetI-like"/>
    <property type="match status" value="1"/>
</dbReference>
<dbReference type="GO" id="GO:0031460">
    <property type="term" value="P:glycine betaine transport"/>
    <property type="evidence" value="ECO:0007669"/>
    <property type="project" value="UniProtKB-ARBA"/>
</dbReference>
<evidence type="ECO:0000256" key="8">
    <source>
        <dbReference type="RuleBase" id="RU363032"/>
    </source>
</evidence>
<dbReference type="Proteomes" id="UP000240608">
    <property type="component" value="Unassembled WGS sequence"/>
</dbReference>
<comment type="similarity">
    <text evidence="7">In the N-terminal section; belongs to the binding-protein-dependent transport system permease family.</text>
</comment>
<feature type="transmembrane region" description="Helical" evidence="8">
    <location>
        <begin position="147"/>
        <end position="169"/>
    </location>
</feature>
<dbReference type="InterPro" id="IPR000515">
    <property type="entry name" value="MetI-like"/>
</dbReference>
<comment type="caution">
    <text evidence="10">The sequence shown here is derived from an EMBL/GenBank/DDBJ whole genome shotgun (WGS) entry which is preliminary data.</text>
</comment>
<dbReference type="AlphaFoldDB" id="A0A2T4DIS5"/>
<dbReference type="PANTHER" id="PTHR30177:SF4">
    <property type="entry name" value="OSMOPROTECTANT IMPORT PERMEASE PROTEIN OSMW"/>
    <property type="match status" value="1"/>
</dbReference>
<dbReference type="GO" id="GO:0022857">
    <property type="term" value="F:transmembrane transporter activity"/>
    <property type="evidence" value="ECO:0007669"/>
    <property type="project" value="InterPro"/>
</dbReference>
<dbReference type="SUPFAM" id="SSF161098">
    <property type="entry name" value="MetI-like"/>
    <property type="match status" value="1"/>
</dbReference>
<dbReference type="Pfam" id="PF04069">
    <property type="entry name" value="OpuAC"/>
    <property type="match status" value="2"/>
</dbReference>
<evidence type="ECO:0000256" key="1">
    <source>
        <dbReference type="ARBA" id="ARBA00004651"/>
    </source>
</evidence>
<keyword evidence="2 8" id="KW-0813">Transport</keyword>
<evidence type="ECO:0000256" key="3">
    <source>
        <dbReference type="ARBA" id="ARBA00022692"/>
    </source>
</evidence>
<dbReference type="PANTHER" id="PTHR30177">
    <property type="entry name" value="GLYCINE BETAINE/L-PROLINE TRANSPORT SYSTEM PERMEASE PROTEIN PROW"/>
    <property type="match status" value="1"/>
</dbReference>
<evidence type="ECO:0000256" key="6">
    <source>
        <dbReference type="ARBA" id="ARBA00035642"/>
    </source>
</evidence>
<protein>
    <submittedName>
        <fullName evidence="10">ABC transporter permease</fullName>
    </submittedName>
</protein>
<evidence type="ECO:0000256" key="2">
    <source>
        <dbReference type="ARBA" id="ARBA00022448"/>
    </source>
</evidence>
<dbReference type="Gene3D" id="3.40.190.10">
    <property type="entry name" value="Periplasmic binding protein-like II"/>
    <property type="match status" value="2"/>
</dbReference>
<reference evidence="10 11" key="1">
    <citation type="submission" date="2018-03" db="EMBL/GenBank/DDBJ databases">
        <title>Cross-interface Injection: A General Nanoliter Liquid Handling Method Applied to Single Cells Genome Amplification Automated Nanoliter Liquid Handling Applied to Single Cell Multiple Displacement Amplification.</title>
        <authorList>
            <person name="Yun J."/>
            <person name="Xu P."/>
            <person name="Xu J."/>
            <person name="Dai X."/>
            <person name="Wang Y."/>
            <person name="Zheng X."/>
            <person name="Cao C."/>
            <person name="Yi Q."/>
            <person name="Zhu Y."/>
            <person name="Wang L."/>
            <person name="Dong Z."/>
            <person name="Huang Y."/>
            <person name="Huang L."/>
            <person name="Du W."/>
        </authorList>
    </citation>
    <scope>NUCLEOTIDE SEQUENCE [LARGE SCALE GENOMIC DNA]</scope>
    <source>
        <strain evidence="10 11">Z-D1-2</strain>
    </source>
</reference>
<feature type="transmembrane region" description="Helical" evidence="8">
    <location>
        <begin position="67"/>
        <end position="94"/>
    </location>
</feature>
<feature type="transmembrane region" description="Helical" evidence="8">
    <location>
        <begin position="208"/>
        <end position="229"/>
    </location>
</feature>
<feature type="transmembrane region" description="Helical" evidence="8">
    <location>
        <begin position="25"/>
        <end position="46"/>
    </location>
</feature>
<gene>
    <name evidence="10" type="ORF">C9994_12830</name>
</gene>
<evidence type="ECO:0000313" key="11">
    <source>
        <dbReference type="Proteomes" id="UP000240608"/>
    </source>
</evidence>
<accession>A0A2T4DIS5</accession>
<comment type="similarity">
    <text evidence="6">In the C-terminal section; belongs to the OsmX family.</text>
</comment>
<dbReference type="GO" id="GO:0043190">
    <property type="term" value="C:ATP-binding cassette (ABC) transporter complex"/>
    <property type="evidence" value="ECO:0007669"/>
    <property type="project" value="InterPro"/>
</dbReference>
<dbReference type="FunFam" id="1.10.3720.10:FF:000001">
    <property type="entry name" value="Glycine betaine ABC transporter, permease"/>
    <property type="match status" value="1"/>
</dbReference>
<dbReference type="InterPro" id="IPR007210">
    <property type="entry name" value="ABC_Gly_betaine_transp_sub-bd"/>
</dbReference>
<feature type="transmembrane region" description="Helical" evidence="8">
    <location>
        <begin position="181"/>
        <end position="202"/>
    </location>
</feature>
<keyword evidence="4 8" id="KW-1133">Transmembrane helix</keyword>
<dbReference type="EMBL" id="PYVU01000157">
    <property type="protein sequence ID" value="PTB93666.1"/>
    <property type="molecule type" value="Genomic_DNA"/>
</dbReference>
<organism evidence="10 11">
    <name type="scientific">Marivirga lumbricoides</name>
    <dbReference type="NCBI Taxonomy" id="1046115"/>
    <lineage>
        <taxon>Bacteria</taxon>
        <taxon>Pseudomonadati</taxon>
        <taxon>Bacteroidota</taxon>
        <taxon>Cytophagia</taxon>
        <taxon>Cytophagales</taxon>
        <taxon>Marivirgaceae</taxon>
        <taxon>Marivirga</taxon>
    </lineage>
</organism>
<evidence type="ECO:0000313" key="10">
    <source>
        <dbReference type="EMBL" id="PTB93666.1"/>
    </source>
</evidence>
<comment type="subcellular location">
    <subcellularLocation>
        <location evidence="1 8">Cell membrane</location>
        <topology evidence="1 8">Multi-pass membrane protein</topology>
    </subcellularLocation>
</comment>
<evidence type="ECO:0000256" key="5">
    <source>
        <dbReference type="ARBA" id="ARBA00023136"/>
    </source>
</evidence>
<evidence type="ECO:0000256" key="4">
    <source>
        <dbReference type="ARBA" id="ARBA00022989"/>
    </source>
</evidence>